<reference evidence="1 2" key="2">
    <citation type="submission" date="2013-02" db="EMBL/GenBank/DDBJ databases">
        <title>The Genome Sequence of Plasmodium falciparum Vietnam Oak-Knoll (FVO).</title>
        <authorList>
            <consortium name="The Broad Institute Genome Sequencing Platform"/>
            <consortium name="The Broad Institute Genome Sequencing Center for Infectious Disease"/>
            <person name="Neafsey D."/>
            <person name="Cheeseman I."/>
            <person name="Volkman S."/>
            <person name="Adams J."/>
            <person name="Walker B."/>
            <person name="Young S.K."/>
            <person name="Zeng Q."/>
            <person name="Gargeya S."/>
            <person name="Fitzgerald M."/>
            <person name="Haas B."/>
            <person name="Abouelleil A."/>
            <person name="Alvarado L."/>
            <person name="Arachchi H.M."/>
            <person name="Berlin A.M."/>
            <person name="Chapman S.B."/>
            <person name="Dewar J."/>
            <person name="Goldberg J."/>
            <person name="Griggs A."/>
            <person name="Gujja S."/>
            <person name="Hansen M."/>
            <person name="Howarth C."/>
            <person name="Imamovic A."/>
            <person name="Larimer J."/>
            <person name="McCowan C."/>
            <person name="Murphy C."/>
            <person name="Neiman D."/>
            <person name="Pearson M."/>
            <person name="Priest M."/>
            <person name="Roberts A."/>
            <person name="Saif S."/>
            <person name="Shea T."/>
            <person name="Sisk P."/>
            <person name="Sykes S."/>
            <person name="Wortman J."/>
            <person name="Nusbaum C."/>
            <person name="Birren B."/>
        </authorList>
    </citation>
    <scope>NUCLEOTIDE SEQUENCE [LARGE SCALE GENOMIC DNA]</scope>
    <source>
        <strain evidence="2">Vietnam Oak-Knoll (FVO)</strain>
    </source>
</reference>
<dbReference type="EMBL" id="KI925146">
    <property type="protein sequence ID" value="ETW16405.1"/>
    <property type="molecule type" value="Genomic_DNA"/>
</dbReference>
<dbReference type="AlphaFoldDB" id="A0A024V2F4"/>
<dbReference type="SMR" id="A0A024V2F4"/>
<evidence type="ECO:0000313" key="1">
    <source>
        <dbReference type="EMBL" id="ETW16405.1"/>
    </source>
</evidence>
<dbReference type="OrthoDB" id="371139at2759"/>
<protein>
    <submittedName>
        <fullName evidence="1">Uncharacterized protein</fullName>
    </submittedName>
</protein>
<reference evidence="1 2" key="1">
    <citation type="submission" date="2013-02" db="EMBL/GenBank/DDBJ databases">
        <title>The Genome Annotation of Plasmodium falciparum Vietnam Oak-Knoll (FVO).</title>
        <authorList>
            <consortium name="The Broad Institute Genome Sequencing Platform"/>
            <consortium name="The Broad Institute Genome Sequencing Center for Infectious Disease"/>
            <person name="Neafsey D."/>
            <person name="Hoffman S."/>
            <person name="Volkman S."/>
            <person name="Rosenthal P."/>
            <person name="Walker B."/>
            <person name="Young S.K."/>
            <person name="Zeng Q."/>
            <person name="Gargeya S."/>
            <person name="Fitzgerald M."/>
            <person name="Haas B."/>
            <person name="Abouelleil A."/>
            <person name="Allen A.W."/>
            <person name="Alvarado L."/>
            <person name="Arachchi H.M."/>
            <person name="Berlin A.M."/>
            <person name="Chapman S.B."/>
            <person name="Gainer-Dewar J."/>
            <person name="Goldberg J."/>
            <person name="Griggs A."/>
            <person name="Gujja S."/>
            <person name="Hansen M."/>
            <person name="Howarth C."/>
            <person name="Imamovic A."/>
            <person name="Ireland A."/>
            <person name="Larimer J."/>
            <person name="McCowan C."/>
            <person name="Murphy C."/>
            <person name="Pearson M."/>
            <person name="Poon T.W."/>
            <person name="Priest M."/>
            <person name="Roberts A."/>
            <person name="Saif S."/>
            <person name="Shea T."/>
            <person name="Sisk P."/>
            <person name="Sykes S."/>
            <person name="Wortman J."/>
            <person name="Nusbaum C."/>
            <person name="Birren B."/>
        </authorList>
    </citation>
    <scope>NUCLEOTIDE SEQUENCE [LARGE SCALE GENOMIC DNA]</scope>
    <source>
        <strain evidence="2">Vietnam Oak-Knoll (FVO)</strain>
    </source>
</reference>
<gene>
    <name evidence="1" type="ORF">PFFVO_04662</name>
</gene>
<organism evidence="1 2">
    <name type="scientific">Plasmodium falciparum Vietnam Oak-Knoll</name>
    <name type="common">FVO</name>
    <dbReference type="NCBI Taxonomy" id="1036723"/>
    <lineage>
        <taxon>Eukaryota</taxon>
        <taxon>Sar</taxon>
        <taxon>Alveolata</taxon>
        <taxon>Apicomplexa</taxon>
        <taxon>Aconoidasida</taxon>
        <taxon>Haemosporida</taxon>
        <taxon>Plasmodiidae</taxon>
        <taxon>Plasmodium</taxon>
        <taxon>Plasmodium (Laverania)</taxon>
    </lineage>
</organism>
<dbReference type="Proteomes" id="UP000030690">
    <property type="component" value="Unassembled WGS sequence"/>
</dbReference>
<sequence>MDDDKIKSIYFSLKNKSKKEWAELMEQLTKDQKRKLIFYIRKKNKHSLHKIKNIKTEKSNEKSKTKSNRPYYDHILIDYTNVNYDLNLKNYIARILRLYKLEDNFEFIKALHLYMNILCYIIFKKFSYEYKKEQKNKNLLLFLKKLFPFEFHNFEKKYNMRWGNDASSLSENVGNKNIPNVEEINSMDDVEENINEKNSNERKEQSVNSNNICKAQNEIFAENKSVHNNISNVYEEQNASCNKNDFISENNKTKTSQLDYKINCDNNDVHIKMEKDNDDSFNSELDNITILSDLNKYVKKELHKEFFKNKDITTIMQNLFDNKRYGYRIRFRSILSKSLNEIEYKKYCDQREKLFKYKRKNFLRWISQFTNIESIDMYIINFFIFLFLDRLYLILETYLRLNYVYSNKKTTQEYVIDHIKQFHNFDFILNKLTSSHGHNISSTNKTNNVISEGDELDNNTGTIDSLLHNFNELYKNLTKPNISNFYLSLDLIYNTDVYSFKITNKITFEKLVKIDISSYINETNVYKIIQFDKDKNTDPWKTLTNFALLQNRKLNLPKFDCFSIFLIVRFKYYLEEFKENSNIDYIYKIVKEEYDKVEAYLKRDQFDEEDFEYKHLVPIYLDLKKELKKVNEYIKFYGNLISFVNFIQKYANPSTNIVKTEENGEEKIFDLSFFLSSHLNDNVKKE</sequence>
<evidence type="ECO:0000313" key="2">
    <source>
        <dbReference type="Proteomes" id="UP000030690"/>
    </source>
</evidence>
<name>A0A024V2F4_PLAFA</name>
<proteinExistence type="predicted"/>
<accession>A0A024V2F4</accession>